<name>A0A1Z2XVS9_9FIRM</name>
<gene>
    <name evidence="4" type="ORF">ADH66_19060</name>
    <name evidence="5" type="ORF">I5Q82_09490</name>
</gene>
<dbReference type="InterPro" id="IPR029039">
    <property type="entry name" value="Flavoprotein-like_sf"/>
</dbReference>
<evidence type="ECO:0000256" key="1">
    <source>
        <dbReference type="ARBA" id="ARBA00022737"/>
    </source>
</evidence>
<dbReference type="PANTHER" id="PTHR39201:SF1">
    <property type="entry name" value="FLAVODOXIN-LIKE DOMAIN-CONTAINING PROTEIN"/>
    <property type="match status" value="1"/>
</dbReference>
<feature type="chain" id="PRO_5044568707" evidence="2">
    <location>
        <begin position="17"/>
        <end position="563"/>
    </location>
</feature>
<dbReference type="InterPro" id="IPR008254">
    <property type="entry name" value="Flavodoxin/NO_synth"/>
</dbReference>
<dbReference type="GO" id="GO:0016651">
    <property type="term" value="F:oxidoreductase activity, acting on NAD(P)H"/>
    <property type="evidence" value="ECO:0007669"/>
    <property type="project" value="UniProtKB-ARBA"/>
</dbReference>
<dbReference type="NCBIfam" id="NF005389">
    <property type="entry name" value="PRK06934.1"/>
    <property type="match status" value="1"/>
</dbReference>
<evidence type="ECO:0000313" key="5">
    <source>
        <dbReference type="EMBL" id="QQR31851.1"/>
    </source>
</evidence>
<feature type="domain" description="SLH" evidence="3">
    <location>
        <begin position="135"/>
        <end position="198"/>
    </location>
</feature>
<evidence type="ECO:0000256" key="2">
    <source>
        <dbReference type="SAM" id="SignalP"/>
    </source>
</evidence>
<dbReference type="Proteomes" id="UP000196710">
    <property type="component" value="Chromosome"/>
</dbReference>
<feature type="domain" description="SLH" evidence="3">
    <location>
        <begin position="80"/>
        <end position="134"/>
    </location>
</feature>
<feature type="domain" description="SLH" evidence="3">
    <location>
        <begin position="16"/>
        <end position="79"/>
    </location>
</feature>
<dbReference type="Proteomes" id="UP000596035">
    <property type="component" value="Chromosome"/>
</dbReference>
<reference evidence="6" key="2">
    <citation type="submission" date="2017-05" db="EMBL/GenBank/DDBJ databases">
        <title>Improved OligoMM genomes.</title>
        <authorList>
            <person name="Garzetti D."/>
        </authorList>
    </citation>
    <scope>NUCLEOTIDE SEQUENCE [LARGE SCALE GENOMIC DNA]</scope>
    <source>
        <strain evidence="6">KB18</strain>
    </source>
</reference>
<dbReference type="Pfam" id="PF00395">
    <property type="entry name" value="SLH"/>
    <property type="match status" value="3"/>
</dbReference>
<sequence length="563" mass="61425">MLAFILMLSLAVPAFAAGGFTDVADNAWYANAVSYVQSHGLMSGTGNNRFSPDTNTTRAMLVTILYRYAGSPTVSGSANFTDVRQDYYTTAANWAAQNNVVSGYGDGRFGVNDSITRQDVAAVLWRYEGSPAASAQDFADESSIASYASTAVDWARANGIISGKGNNRFDPRSNATRAEIATMIMNYAQYKEGEEPTPPTPPTPSGSNTLVVYFSASNNTERVANTIADELDADIFELTPVNPYTSADLNWTTPGSRVNREHEDESLRDIALAADTVENWEQYDNVIIGYPIWWGIAAWPVNNFVKNNDFTGKTVIPFCTSTSSGMGQSGTLLAEMAGTGDWQEGQRFQSGASESTVRSWAAGLDLKAPAVTPDPEPQEQKILVTYFSMPETTNPDNMTTEEANSTVVINGEVLGNTQYMAYVIQESTGADIFRIEPETPYPTDHTTLVAQAREEQAQSFRPALKANVQNLEDYDVVFVGYPNWWGDMPMIMYSFFEQNDFSGKTIIPFNTHGGSGFSSTVSTIAGLEPDATVSQNGKSISRNSIQDARQEIVDWVTELGYNK</sequence>
<reference evidence="4" key="1">
    <citation type="journal article" date="2017" name="Genome Announc.">
        <title>High-Quality Whole-Genome Sequences of the Oligo-Mouse-Microbiota Bacterial Community.</title>
        <authorList>
            <person name="Garzetti D."/>
            <person name="Brugiroux S."/>
            <person name="Bunk B."/>
            <person name="Pukall R."/>
            <person name="McCoy K.D."/>
            <person name="Macpherson A.J."/>
            <person name="Stecher B."/>
        </authorList>
    </citation>
    <scope>NUCLEOTIDE SEQUENCE</scope>
    <source>
        <strain evidence="4">KB18</strain>
    </source>
</reference>
<keyword evidence="1" id="KW-0677">Repeat</keyword>
<organism evidence="5 7">
    <name type="scientific">Acutalibacter muris</name>
    <dbReference type="NCBI Taxonomy" id="1796620"/>
    <lineage>
        <taxon>Bacteria</taxon>
        <taxon>Bacillati</taxon>
        <taxon>Bacillota</taxon>
        <taxon>Clostridia</taxon>
        <taxon>Eubacteriales</taxon>
        <taxon>Acutalibacteraceae</taxon>
        <taxon>Acutalibacter</taxon>
    </lineage>
</organism>
<proteinExistence type="predicted"/>
<protein>
    <submittedName>
        <fullName evidence="5">Flavodoxin</fullName>
    </submittedName>
</protein>
<dbReference type="GO" id="GO:0010181">
    <property type="term" value="F:FMN binding"/>
    <property type="evidence" value="ECO:0007669"/>
    <property type="project" value="InterPro"/>
</dbReference>
<evidence type="ECO:0000313" key="4">
    <source>
        <dbReference type="EMBL" id="ASB42557.1"/>
    </source>
</evidence>
<dbReference type="Pfam" id="PF12682">
    <property type="entry name" value="Flavodoxin_4"/>
    <property type="match status" value="2"/>
</dbReference>
<dbReference type="InterPro" id="IPR001119">
    <property type="entry name" value="SLH_dom"/>
</dbReference>
<evidence type="ECO:0000313" key="7">
    <source>
        <dbReference type="Proteomes" id="UP000596035"/>
    </source>
</evidence>
<dbReference type="EMBL" id="CP021422">
    <property type="protein sequence ID" value="ASB42557.1"/>
    <property type="molecule type" value="Genomic_DNA"/>
</dbReference>
<keyword evidence="6" id="KW-1185">Reference proteome</keyword>
<dbReference type="EMBL" id="CP065321">
    <property type="protein sequence ID" value="QQR31851.1"/>
    <property type="molecule type" value="Genomic_DNA"/>
</dbReference>
<accession>A0A1Z2XVS9</accession>
<reference evidence="5 7" key="3">
    <citation type="submission" date="2020-11" db="EMBL/GenBank/DDBJ databases">
        <title>Closed and high quality bacterial genomes of the OMM12 community.</title>
        <authorList>
            <person name="Marbouty M."/>
            <person name="Lamy-Besnier Q."/>
            <person name="Debarbieux L."/>
            <person name="Koszul R."/>
        </authorList>
    </citation>
    <scope>NUCLEOTIDE SEQUENCE [LARGE SCALE GENOMIC DNA]</scope>
    <source>
        <strain evidence="5 7">KB18</strain>
    </source>
</reference>
<evidence type="ECO:0000313" key="6">
    <source>
        <dbReference type="Proteomes" id="UP000196710"/>
    </source>
</evidence>
<dbReference type="PROSITE" id="PS51272">
    <property type="entry name" value="SLH"/>
    <property type="match status" value="3"/>
</dbReference>
<feature type="signal peptide" evidence="2">
    <location>
        <begin position="1"/>
        <end position="16"/>
    </location>
</feature>
<evidence type="ECO:0000259" key="3">
    <source>
        <dbReference type="PROSITE" id="PS51272"/>
    </source>
</evidence>
<dbReference type="KEGG" id="amur:ADH66_19060"/>
<dbReference type="AlphaFoldDB" id="A0A1Z2XVS9"/>
<dbReference type="SUPFAM" id="SSF52218">
    <property type="entry name" value="Flavoproteins"/>
    <property type="match status" value="2"/>
</dbReference>
<dbReference type="Gene3D" id="3.40.50.360">
    <property type="match status" value="2"/>
</dbReference>
<keyword evidence="2" id="KW-0732">Signal</keyword>
<dbReference type="PANTHER" id="PTHR39201">
    <property type="entry name" value="EXPORTED PROTEIN-RELATED"/>
    <property type="match status" value="1"/>
</dbReference>
<dbReference type="RefSeq" id="WP_084384353.1">
    <property type="nucleotide sequence ID" value="NZ_CP065321.1"/>
</dbReference>